<dbReference type="GO" id="GO:0005829">
    <property type="term" value="C:cytosol"/>
    <property type="evidence" value="ECO:0007669"/>
    <property type="project" value="TreeGrafter"/>
</dbReference>
<gene>
    <name evidence="10" type="ORF">K431DRAFT_280626</name>
</gene>
<dbReference type="GO" id="GO:0016787">
    <property type="term" value="F:hydrolase activity"/>
    <property type="evidence" value="ECO:0007669"/>
    <property type="project" value="InterPro"/>
</dbReference>
<dbReference type="Gene3D" id="3.20.20.140">
    <property type="entry name" value="Metal-dependent hydrolases"/>
    <property type="match status" value="1"/>
</dbReference>
<comment type="catalytic activity">
    <reaction evidence="6">
        <text>6-methylsalicylate + H(+) = 3-methylphenol + CO2</text>
        <dbReference type="Rhea" id="RHEA:23112"/>
        <dbReference type="ChEBI" id="CHEBI:15378"/>
        <dbReference type="ChEBI" id="CHEBI:16526"/>
        <dbReference type="ChEBI" id="CHEBI:17231"/>
        <dbReference type="ChEBI" id="CHEBI:36658"/>
        <dbReference type="EC" id="4.1.1.52"/>
    </reaction>
    <physiologicalReaction direction="left-to-right" evidence="6">
        <dbReference type="Rhea" id="RHEA:23113"/>
    </physiologicalReaction>
</comment>
<name>A0A9P4UUK7_9PEZI</name>
<evidence type="ECO:0000256" key="1">
    <source>
        <dbReference type="ARBA" id="ARBA00005871"/>
    </source>
</evidence>
<keyword evidence="2" id="KW-0479">Metal-binding</keyword>
<evidence type="ECO:0000256" key="5">
    <source>
        <dbReference type="ARBA" id="ARBA00023239"/>
    </source>
</evidence>
<dbReference type="SUPFAM" id="SSF51556">
    <property type="entry name" value="Metallo-dependent hydrolases"/>
    <property type="match status" value="1"/>
</dbReference>
<dbReference type="OrthoDB" id="2832284at2759"/>
<dbReference type="AlphaFoldDB" id="A0A9P4UUK7"/>
<dbReference type="InterPro" id="IPR006680">
    <property type="entry name" value="Amidohydro-rel"/>
</dbReference>
<sequence length="340" mass="37665">MPHRIDVHVHYLPPAYRKACVENGHANPDGMPYLPEWDEESHLALMDKLNISKSILSVSSPGTHLVYGDSALAAKVTRECNAYGADLKKRMPDRFGYFASLPIPDVALCLQEIKQSAEEGCDGFVFLSNGHGFYPGDTMFDPIFEELDRRHATVFFHPTTPCVACTNPKAAAIGANTEGKPTQATPFADKFPNPMLEFMFETSRLLTNLFLSGTVRRSPNVKIILPHLGGTFPPIFSRWTGFSTLVPGPWEGVSEDEARATLKKQFWFDLAGFPFPGQIKGLTEGVGVGTDRIMYGSDYPFTKAPGVEMLAEKMDEGMKGAFCDEEIEGMYFRNAEKLFS</sequence>
<evidence type="ECO:0000256" key="8">
    <source>
        <dbReference type="RuleBase" id="RU366045"/>
    </source>
</evidence>
<feature type="domain" description="Amidohydrolase-related" evidence="9">
    <location>
        <begin position="5"/>
        <end position="339"/>
    </location>
</feature>
<dbReference type="InterPro" id="IPR032466">
    <property type="entry name" value="Metal_Hydrolase"/>
</dbReference>
<evidence type="ECO:0000256" key="6">
    <source>
        <dbReference type="ARBA" id="ARBA00036832"/>
    </source>
</evidence>
<evidence type="ECO:0000259" key="9">
    <source>
        <dbReference type="Pfam" id="PF04909"/>
    </source>
</evidence>
<keyword evidence="3 8" id="KW-0210">Decarboxylase</keyword>
<dbReference type="GO" id="GO:0046872">
    <property type="term" value="F:metal ion binding"/>
    <property type="evidence" value="ECO:0007669"/>
    <property type="project" value="UniProtKB-KW"/>
</dbReference>
<keyword evidence="11" id="KW-1185">Reference proteome</keyword>
<accession>A0A9P4UUK7</accession>
<dbReference type="Proteomes" id="UP000799441">
    <property type="component" value="Unassembled WGS sequence"/>
</dbReference>
<protein>
    <recommendedName>
        <fullName evidence="7">6-methylsalicylate decarboxylase</fullName>
        <ecNumber evidence="7">4.1.1.52</ecNumber>
    </recommendedName>
</protein>
<keyword evidence="4" id="KW-0862">Zinc</keyword>
<organism evidence="10 11">
    <name type="scientific">Polychaeton citri CBS 116435</name>
    <dbReference type="NCBI Taxonomy" id="1314669"/>
    <lineage>
        <taxon>Eukaryota</taxon>
        <taxon>Fungi</taxon>
        <taxon>Dikarya</taxon>
        <taxon>Ascomycota</taxon>
        <taxon>Pezizomycotina</taxon>
        <taxon>Dothideomycetes</taxon>
        <taxon>Dothideomycetidae</taxon>
        <taxon>Capnodiales</taxon>
        <taxon>Capnodiaceae</taxon>
        <taxon>Polychaeton</taxon>
    </lineage>
</organism>
<dbReference type="GO" id="GO:0047596">
    <property type="term" value="F:6-methylsalicylate decarboxylase activity"/>
    <property type="evidence" value="ECO:0007669"/>
    <property type="project" value="UniProtKB-EC"/>
</dbReference>
<dbReference type="EMBL" id="MU003766">
    <property type="protein sequence ID" value="KAF2725896.1"/>
    <property type="molecule type" value="Genomic_DNA"/>
</dbReference>
<evidence type="ECO:0000313" key="11">
    <source>
        <dbReference type="Proteomes" id="UP000799441"/>
    </source>
</evidence>
<evidence type="ECO:0000256" key="2">
    <source>
        <dbReference type="ARBA" id="ARBA00022723"/>
    </source>
</evidence>
<dbReference type="PANTHER" id="PTHR21240">
    <property type="entry name" value="2-AMINO-3-CARBOXYLMUCONATE-6-SEMIALDEHYDE DECARBOXYLASE"/>
    <property type="match status" value="1"/>
</dbReference>
<evidence type="ECO:0000313" key="10">
    <source>
        <dbReference type="EMBL" id="KAF2725896.1"/>
    </source>
</evidence>
<dbReference type="InterPro" id="IPR032465">
    <property type="entry name" value="ACMSD"/>
</dbReference>
<evidence type="ECO:0000256" key="3">
    <source>
        <dbReference type="ARBA" id="ARBA00022793"/>
    </source>
</evidence>
<proteinExistence type="inferred from homology"/>
<evidence type="ECO:0000256" key="7">
    <source>
        <dbReference type="ARBA" id="ARBA00038889"/>
    </source>
</evidence>
<keyword evidence="5 8" id="KW-0456">Lyase</keyword>
<dbReference type="GO" id="GO:0019748">
    <property type="term" value="P:secondary metabolic process"/>
    <property type="evidence" value="ECO:0007669"/>
    <property type="project" value="TreeGrafter"/>
</dbReference>
<comment type="caution">
    <text evidence="10">The sequence shown here is derived from an EMBL/GenBank/DDBJ whole genome shotgun (WGS) entry which is preliminary data.</text>
</comment>
<reference evidence="10" key="1">
    <citation type="journal article" date="2020" name="Stud. Mycol.">
        <title>101 Dothideomycetes genomes: a test case for predicting lifestyles and emergence of pathogens.</title>
        <authorList>
            <person name="Haridas S."/>
            <person name="Albert R."/>
            <person name="Binder M."/>
            <person name="Bloem J."/>
            <person name="Labutti K."/>
            <person name="Salamov A."/>
            <person name="Andreopoulos B."/>
            <person name="Baker S."/>
            <person name="Barry K."/>
            <person name="Bills G."/>
            <person name="Bluhm B."/>
            <person name="Cannon C."/>
            <person name="Castanera R."/>
            <person name="Culley D."/>
            <person name="Daum C."/>
            <person name="Ezra D."/>
            <person name="Gonzalez J."/>
            <person name="Henrissat B."/>
            <person name="Kuo A."/>
            <person name="Liang C."/>
            <person name="Lipzen A."/>
            <person name="Lutzoni F."/>
            <person name="Magnuson J."/>
            <person name="Mondo S."/>
            <person name="Nolan M."/>
            <person name="Ohm R."/>
            <person name="Pangilinan J."/>
            <person name="Park H.-J."/>
            <person name="Ramirez L."/>
            <person name="Alfaro M."/>
            <person name="Sun H."/>
            <person name="Tritt A."/>
            <person name="Yoshinaga Y."/>
            <person name="Zwiers L.-H."/>
            <person name="Turgeon B."/>
            <person name="Goodwin S."/>
            <person name="Spatafora J."/>
            <person name="Crous P."/>
            <person name="Grigoriev I."/>
        </authorList>
    </citation>
    <scope>NUCLEOTIDE SEQUENCE</scope>
    <source>
        <strain evidence="10">CBS 116435</strain>
    </source>
</reference>
<comment type="similarity">
    <text evidence="1">Belongs to the metallo-dependent hydrolases superfamily. ACMSD family.</text>
</comment>
<dbReference type="Pfam" id="PF04909">
    <property type="entry name" value="Amidohydro_2"/>
    <property type="match status" value="1"/>
</dbReference>
<dbReference type="PANTHER" id="PTHR21240:SF29">
    <property type="entry name" value="AMIDOHYDROLASE-RELATED DOMAIN-CONTAINING PROTEIN"/>
    <property type="match status" value="1"/>
</dbReference>
<evidence type="ECO:0000256" key="4">
    <source>
        <dbReference type="ARBA" id="ARBA00022833"/>
    </source>
</evidence>
<dbReference type="EC" id="4.1.1.52" evidence="7"/>